<dbReference type="AlphaFoldDB" id="A0A256G471"/>
<dbReference type="Proteomes" id="UP000216188">
    <property type="component" value="Unassembled WGS sequence"/>
</dbReference>
<evidence type="ECO:0000313" key="1">
    <source>
        <dbReference type="EMBL" id="OYR21882.1"/>
    </source>
</evidence>
<gene>
    <name evidence="1" type="primary">rctA</name>
    <name evidence="1" type="ORF">CEV34_4683</name>
</gene>
<evidence type="ECO:0000313" key="2">
    <source>
        <dbReference type="Proteomes" id="UP000216188"/>
    </source>
</evidence>
<proteinExistence type="predicted"/>
<sequence>MTRGGILEAMDQIVQPGILTETLRKDSMGRGTATQFEFARNVFEQIRM</sequence>
<accession>A0A256G471</accession>
<keyword evidence="2" id="KW-1185">Reference proteome</keyword>
<name>A0A256G471_9HYPH</name>
<dbReference type="EMBL" id="NNRM01000046">
    <property type="protein sequence ID" value="OYR21882.1"/>
    <property type="molecule type" value="Genomic_DNA"/>
</dbReference>
<organism evidence="1 2">
    <name type="scientific">Brucella pseudogrignonensis</name>
    <dbReference type="NCBI Taxonomy" id="419475"/>
    <lineage>
        <taxon>Bacteria</taxon>
        <taxon>Pseudomonadati</taxon>
        <taxon>Pseudomonadota</taxon>
        <taxon>Alphaproteobacteria</taxon>
        <taxon>Hyphomicrobiales</taxon>
        <taxon>Brucellaceae</taxon>
        <taxon>Brucella/Ochrobactrum group</taxon>
        <taxon>Brucella</taxon>
    </lineage>
</organism>
<reference evidence="1 2" key="1">
    <citation type="submission" date="2017-07" db="EMBL/GenBank/DDBJ databases">
        <title>Phylogenetic study on the rhizospheric bacterium Ochrobactrum sp. A44.</title>
        <authorList>
            <person name="Krzyzanowska D.M."/>
            <person name="Ossowicki A."/>
            <person name="Rajewska M."/>
            <person name="Maciag T."/>
            <person name="Kaczynski Z."/>
            <person name="Czerwicka M."/>
            <person name="Jafra S."/>
        </authorList>
    </citation>
    <scope>NUCLEOTIDE SEQUENCE [LARGE SCALE GENOMIC DNA]</scope>
    <source>
        <strain evidence="1 2">CCUG 30717</strain>
    </source>
</reference>
<comment type="caution">
    <text evidence="1">The sequence shown here is derived from an EMBL/GenBank/DDBJ whole genome shotgun (WGS) entry which is preliminary data.</text>
</comment>
<protein>
    <submittedName>
        <fullName evidence="1">Transcriptional regulator domain protein</fullName>
    </submittedName>
</protein>